<reference evidence="5" key="1">
    <citation type="submission" date="2016-06" db="UniProtKB">
        <authorList>
            <consortium name="WormBaseParasite"/>
        </authorList>
    </citation>
    <scope>IDENTIFICATION</scope>
</reference>
<dbReference type="AlphaFoldDB" id="A0A183I8N5"/>
<protein>
    <submittedName>
        <fullName evidence="5">Ovule protein</fullName>
    </submittedName>
</protein>
<keyword evidence="4" id="KW-1185">Reference proteome</keyword>
<evidence type="ECO:0000256" key="2">
    <source>
        <dbReference type="SAM" id="Phobius"/>
    </source>
</evidence>
<evidence type="ECO:0000313" key="3">
    <source>
        <dbReference type="EMBL" id="VDP27142.1"/>
    </source>
</evidence>
<dbReference type="WBParaSite" id="OFLC_0001611001-mRNA-1">
    <property type="protein sequence ID" value="OFLC_0001611001-mRNA-1"/>
    <property type="gene ID" value="OFLC_0001611001"/>
</dbReference>
<accession>A0A183I8N5</accession>
<proteinExistence type="predicted"/>
<keyword evidence="2" id="KW-0812">Transmembrane</keyword>
<dbReference type="Proteomes" id="UP000267606">
    <property type="component" value="Unassembled WGS sequence"/>
</dbReference>
<dbReference type="EMBL" id="UZAJ01044050">
    <property type="protein sequence ID" value="VDP27142.1"/>
    <property type="molecule type" value="Genomic_DNA"/>
</dbReference>
<feature type="region of interest" description="Disordered" evidence="1">
    <location>
        <begin position="1"/>
        <end position="25"/>
    </location>
</feature>
<gene>
    <name evidence="3" type="ORF">OFLC_LOCUS16097</name>
</gene>
<evidence type="ECO:0000313" key="5">
    <source>
        <dbReference type="WBParaSite" id="OFLC_0001611001-mRNA-1"/>
    </source>
</evidence>
<evidence type="ECO:0000313" key="4">
    <source>
        <dbReference type="Proteomes" id="UP000267606"/>
    </source>
</evidence>
<organism evidence="5">
    <name type="scientific">Onchocerca flexuosa</name>
    <dbReference type="NCBI Taxonomy" id="387005"/>
    <lineage>
        <taxon>Eukaryota</taxon>
        <taxon>Metazoa</taxon>
        <taxon>Ecdysozoa</taxon>
        <taxon>Nematoda</taxon>
        <taxon>Chromadorea</taxon>
        <taxon>Rhabditida</taxon>
        <taxon>Spirurina</taxon>
        <taxon>Spiruromorpha</taxon>
        <taxon>Filarioidea</taxon>
        <taxon>Onchocercidae</taxon>
        <taxon>Onchocerca</taxon>
    </lineage>
</organism>
<keyword evidence="2" id="KW-0472">Membrane</keyword>
<keyword evidence="2" id="KW-1133">Transmembrane helix</keyword>
<reference evidence="3 4" key="2">
    <citation type="submission" date="2018-11" db="EMBL/GenBank/DDBJ databases">
        <authorList>
            <consortium name="Pathogen Informatics"/>
        </authorList>
    </citation>
    <scope>NUCLEOTIDE SEQUENCE [LARGE SCALE GENOMIC DNA]</scope>
</reference>
<feature type="transmembrane region" description="Helical" evidence="2">
    <location>
        <begin position="36"/>
        <end position="62"/>
    </location>
</feature>
<sequence>MVGVTQMKDAGDQSSSSKDDGKKDEDSARYVHFFEIYFSIIQLTIGNVEYLILYECFVYKFFKKK</sequence>
<name>A0A183I8N5_9BILA</name>
<evidence type="ECO:0000256" key="1">
    <source>
        <dbReference type="SAM" id="MobiDB-lite"/>
    </source>
</evidence>